<name>A0A162X054_PHYB8</name>
<protein>
    <submittedName>
        <fullName evidence="1">Uncharacterized protein</fullName>
    </submittedName>
</protein>
<dbReference type="RefSeq" id="XP_018289795.1">
    <property type="nucleotide sequence ID" value="XM_018431882.1"/>
</dbReference>
<evidence type="ECO:0000313" key="2">
    <source>
        <dbReference type="Proteomes" id="UP000077315"/>
    </source>
</evidence>
<organism evidence="1 2">
    <name type="scientific">Phycomyces blakesleeanus (strain ATCC 8743b / DSM 1359 / FGSC 10004 / NBRC 33097 / NRRL 1555)</name>
    <dbReference type="NCBI Taxonomy" id="763407"/>
    <lineage>
        <taxon>Eukaryota</taxon>
        <taxon>Fungi</taxon>
        <taxon>Fungi incertae sedis</taxon>
        <taxon>Mucoromycota</taxon>
        <taxon>Mucoromycotina</taxon>
        <taxon>Mucoromycetes</taxon>
        <taxon>Mucorales</taxon>
        <taxon>Phycomycetaceae</taxon>
        <taxon>Phycomyces</taxon>
    </lineage>
</organism>
<accession>A0A162X054</accession>
<proteinExistence type="predicted"/>
<dbReference type="EMBL" id="KV440985">
    <property type="protein sequence ID" value="OAD71755.1"/>
    <property type="molecule type" value="Genomic_DNA"/>
</dbReference>
<dbReference type="VEuPathDB" id="FungiDB:PHYBLDRAFT_147515"/>
<evidence type="ECO:0000313" key="1">
    <source>
        <dbReference type="EMBL" id="OAD71755.1"/>
    </source>
</evidence>
<dbReference type="OrthoDB" id="3691720at2759"/>
<sequence length="119" mass="13072">MRIAQASSQKERSDLQKFAAFLLRVGSGVVHTIGDENTIPVPSEMLIKSRNLLHLTSAVFPNLSTNAIVPSFLMGRAILTPKECRHQNNQSISEQDLLAYPVELLNSINPGSLHSTAYD</sequence>
<dbReference type="GeneID" id="28992788"/>
<keyword evidence="2" id="KW-1185">Reference proteome</keyword>
<dbReference type="AlphaFoldDB" id="A0A162X054"/>
<gene>
    <name evidence="1" type="ORF">PHYBLDRAFT_147515</name>
</gene>
<dbReference type="Proteomes" id="UP000077315">
    <property type="component" value="Unassembled WGS sequence"/>
</dbReference>
<reference evidence="2" key="1">
    <citation type="submission" date="2015-06" db="EMBL/GenBank/DDBJ databases">
        <title>Expansion of signal transduction pathways in fungi by whole-genome duplication.</title>
        <authorList>
            <consortium name="DOE Joint Genome Institute"/>
            <person name="Corrochano L.M."/>
            <person name="Kuo A."/>
            <person name="Marcet-Houben M."/>
            <person name="Polaino S."/>
            <person name="Salamov A."/>
            <person name="Villalobos J.M."/>
            <person name="Alvarez M.I."/>
            <person name="Avalos J."/>
            <person name="Benito E.P."/>
            <person name="Benoit I."/>
            <person name="Burger G."/>
            <person name="Camino L.P."/>
            <person name="Canovas D."/>
            <person name="Cerda-Olmedo E."/>
            <person name="Cheng J.-F."/>
            <person name="Dominguez A."/>
            <person name="Elias M."/>
            <person name="Eslava A.P."/>
            <person name="Glaser F."/>
            <person name="Grimwood J."/>
            <person name="Gutierrez G."/>
            <person name="Heitman J."/>
            <person name="Henrissat B."/>
            <person name="Iturriaga E.A."/>
            <person name="Lang B.F."/>
            <person name="Lavin J.L."/>
            <person name="Lee S."/>
            <person name="Li W."/>
            <person name="Lindquist E."/>
            <person name="Lopez-Garcia S."/>
            <person name="Luque E.M."/>
            <person name="Marcos A.T."/>
            <person name="Martin J."/>
            <person name="McCluskey K."/>
            <person name="Medina H.R."/>
            <person name="Miralles-Duran A."/>
            <person name="Miyazaki A."/>
            <person name="Munoz-Torres E."/>
            <person name="Oguiza J.A."/>
            <person name="Ohm R."/>
            <person name="Olmedo M."/>
            <person name="Orejas M."/>
            <person name="Ortiz-Castellanos L."/>
            <person name="Pisabarro A.G."/>
            <person name="Rodriguez-Romero J."/>
            <person name="Ruiz-Herrera J."/>
            <person name="Ruiz-Vazquez R."/>
            <person name="Sanz C."/>
            <person name="Schackwitz W."/>
            <person name="Schmutz J."/>
            <person name="Shahriari M."/>
            <person name="Shelest E."/>
            <person name="Silva-Franco F."/>
            <person name="Soanes D."/>
            <person name="Syed K."/>
            <person name="Tagua V.G."/>
            <person name="Talbot N.J."/>
            <person name="Thon M."/>
            <person name="De vries R.P."/>
            <person name="Wiebenga A."/>
            <person name="Yadav J.S."/>
            <person name="Braun E.L."/>
            <person name="Baker S."/>
            <person name="Garre V."/>
            <person name="Horwitz B."/>
            <person name="Torres-Martinez S."/>
            <person name="Idnurm A."/>
            <person name="Herrera-Estrella A."/>
            <person name="Gabaldon T."/>
            <person name="Grigoriev I.V."/>
        </authorList>
    </citation>
    <scope>NUCLEOTIDE SEQUENCE [LARGE SCALE GENOMIC DNA]</scope>
    <source>
        <strain evidence="2">NRRL 1555(-)</strain>
    </source>
</reference>
<dbReference type="InParanoid" id="A0A162X054"/>